<keyword evidence="2" id="KW-1185">Reference proteome</keyword>
<proteinExistence type="predicted"/>
<organism evidence="1 2">
    <name type="scientific">Xanthomonas euvesicatoria pv. euvesicatoria</name>
    <dbReference type="NCBI Taxonomy" id="2753541"/>
    <lineage>
        <taxon>Bacteria</taxon>
        <taxon>Pseudomonadati</taxon>
        <taxon>Pseudomonadota</taxon>
        <taxon>Gammaproteobacteria</taxon>
        <taxon>Lysobacterales</taxon>
        <taxon>Lysobacteraceae</taxon>
        <taxon>Xanthomonas</taxon>
    </lineage>
</organism>
<dbReference type="Proteomes" id="UP001430605">
    <property type="component" value="Unassembled WGS sequence"/>
</dbReference>
<name>A0ABS8LTH7_XANEU</name>
<evidence type="ECO:0000313" key="2">
    <source>
        <dbReference type="Proteomes" id="UP001430605"/>
    </source>
</evidence>
<gene>
    <name evidence="1" type="ORF">LN463_22495</name>
</gene>
<reference evidence="1" key="1">
    <citation type="submission" date="2021-11" db="EMBL/GenBank/DDBJ databases">
        <title>Genome resources and taxonomic validation of 89 Xanthomonas strains.</title>
        <authorList>
            <person name="Tambong J.T."/>
        </authorList>
    </citation>
    <scope>NUCLEOTIDE SEQUENCE</scope>
    <source>
        <strain evidence="1">Xv 72</strain>
    </source>
</reference>
<sequence length="168" mass="19344">MSKRIQELRARLRKEISKYAGIDGEAFAEKWLVQSGWKYERVEQGIFTLSPELRKYGGKRPDFIVDPGDDSLVLIDVKYHSTGNGIYFRLADDEIGKYRRLEAFVEQQFPEVEIDVIFMVIPKEHNGKRLVWVHLAEFDAGTPAQIKDLPATEVSLLGRDDLWCDIDA</sequence>
<accession>A0ABS8LTH7</accession>
<dbReference type="RefSeq" id="WP_011345941.1">
    <property type="nucleotide sequence ID" value="NZ_JAJITV010000041.1"/>
</dbReference>
<evidence type="ECO:0008006" key="3">
    <source>
        <dbReference type="Google" id="ProtNLM"/>
    </source>
</evidence>
<protein>
    <recommendedName>
        <fullName evidence="3">Endonuclease</fullName>
    </recommendedName>
</protein>
<comment type="caution">
    <text evidence="1">The sequence shown here is derived from an EMBL/GenBank/DDBJ whole genome shotgun (WGS) entry which is preliminary data.</text>
</comment>
<dbReference type="EMBL" id="JAJIUS010000117">
    <property type="protein sequence ID" value="MCC8637688.1"/>
    <property type="molecule type" value="Genomic_DNA"/>
</dbReference>
<evidence type="ECO:0000313" key="1">
    <source>
        <dbReference type="EMBL" id="MCC8637688.1"/>
    </source>
</evidence>